<protein>
    <submittedName>
        <fullName evidence="1">Putative secreted protein</fullName>
    </submittedName>
</protein>
<accession>A0A2M4D8W2</accession>
<organism evidence="1">
    <name type="scientific">Anopheles darlingi</name>
    <name type="common">Mosquito</name>
    <dbReference type="NCBI Taxonomy" id="43151"/>
    <lineage>
        <taxon>Eukaryota</taxon>
        <taxon>Metazoa</taxon>
        <taxon>Ecdysozoa</taxon>
        <taxon>Arthropoda</taxon>
        <taxon>Hexapoda</taxon>
        <taxon>Insecta</taxon>
        <taxon>Pterygota</taxon>
        <taxon>Neoptera</taxon>
        <taxon>Endopterygota</taxon>
        <taxon>Diptera</taxon>
        <taxon>Nematocera</taxon>
        <taxon>Culicoidea</taxon>
        <taxon>Culicidae</taxon>
        <taxon>Anophelinae</taxon>
        <taxon>Anopheles</taxon>
    </lineage>
</organism>
<sequence>MELLSFVLVLEEVGARNGSTTSYPLLAAPLAITQNILRPTQRQSGSRTKTHAITFASAIAATCAWRFAVVHGFPGAPRSYNPITAEKVPRRNLIFRKTRNAKKILIF</sequence>
<dbReference type="AlphaFoldDB" id="A0A2M4D8W2"/>
<evidence type="ECO:0000313" key="1">
    <source>
        <dbReference type="EMBL" id="MBW73986.1"/>
    </source>
</evidence>
<reference evidence="1" key="1">
    <citation type="submission" date="2018-01" db="EMBL/GenBank/DDBJ databases">
        <title>An insight into the sialome of Amazonian anophelines.</title>
        <authorList>
            <person name="Ribeiro J.M."/>
            <person name="Scarpassa V."/>
            <person name="Calvo E."/>
        </authorList>
    </citation>
    <scope>NUCLEOTIDE SEQUENCE</scope>
</reference>
<dbReference type="EMBL" id="GGFL01009808">
    <property type="protein sequence ID" value="MBW73986.1"/>
    <property type="molecule type" value="Transcribed_RNA"/>
</dbReference>
<name>A0A2M4D8W2_ANODA</name>
<proteinExistence type="predicted"/>